<comment type="subcellular location">
    <subcellularLocation>
        <location evidence="2">Cytoplasm</location>
    </subcellularLocation>
</comment>
<name>A0ABW8U756_9GAMM</name>
<dbReference type="PANTHER" id="PTHR46268:SF6">
    <property type="entry name" value="UNIVERSAL STRESS PROTEIN UP12"/>
    <property type="match status" value="1"/>
</dbReference>
<sequence length="150" mass="16556">MYQHVLLVTDLQDDTDLVAAKAKWILNTSPNTQLSVLHVVEETMIGFGYESIPSSALSENINNQRCQEARLRLAQILSRNELHAHHVNIKTAISGHKGIVDYCHQHAVDLIVIGRHKRTGLSAWLTGATADSILPDIDSDLLVVQLTSSN</sequence>
<organism evidence="4 5">
    <name type="scientific">Moraxella oculi</name>
    <dbReference type="NCBI Taxonomy" id="2940516"/>
    <lineage>
        <taxon>Bacteria</taxon>
        <taxon>Pseudomonadati</taxon>
        <taxon>Pseudomonadota</taxon>
        <taxon>Gammaproteobacteria</taxon>
        <taxon>Moraxellales</taxon>
        <taxon>Moraxellaceae</taxon>
        <taxon>Moraxella</taxon>
    </lineage>
</organism>
<reference evidence="4 5" key="1">
    <citation type="submission" date="2024-11" db="EMBL/GenBank/DDBJ databases">
        <title>First Report of Moraxella oculi in Brazil in an Infectious Bovine Keratoconjunctivitis Outbreak.</title>
        <authorList>
            <person name="Carvalho C.V."/>
            <person name="Domingues R."/>
            <person name="Coutinho C."/>
            <person name="Honorio N.T.B.S."/>
            <person name="Faza D.R.L.R."/>
            <person name="Carvalho W.A."/>
            <person name="Machado A.B.F."/>
            <person name="Martins M.F."/>
            <person name="Gaspar E.B."/>
        </authorList>
    </citation>
    <scope>NUCLEOTIDE SEQUENCE [LARGE SCALE GENOMIC DNA]</scope>
    <source>
        <strain evidence="4 5">2117LE</strain>
    </source>
</reference>
<dbReference type="PIRSF" id="PIRSF006276">
    <property type="entry name" value="UspA"/>
    <property type="match status" value="1"/>
</dbReference>
<accession>A0ABW8U756</accession>
<dbReference type="Pfam" id="PF00582">
    <property type="entry name" value="Usp"/>
    <property type="match status" value="1"/>
</dbReference>
<dbReference type="RefSeq" id="WP_249099436.1">
    <property type="nucleotide sequence ID" value="NZ_JAMBAQ010000006.1"/>
</dbReference>
<comment type="caution">
    <text evidence="4">The sequence shown here is derived from an EMBL/GenBank/DDBJ whole genome shotgun (WGS) entry which is preliminary data.</text>
</comment>
<dbReference type="CDD" id="cd00293">
    <property type="entry name" value="USP-like"/>
    <property type="match status" value="1"/>
</dbReference>
<evidence type="ECO:0000313" key="5">
    <source>
        <dbReference type="Proteomes" id="UP001624684"/>
    </source>
</evidence>
<dbReference type="PRINTS" id="PR01438">
    <property type="entry name" value="UNVRSLSTRESS"/>
</dbReference>
<evidence type="ECO:0000256" key="1">
    <source>
        <dbReference type="ARBA" id="ARBA00008791"/>
    </source>
</evidence>
<evidence type="ECO:0000313" key="4">
    <source>
        <dbReference type="EMBL" id="MFL1732949.1"/>
    </source>
</evidence>
<feature type="domain" description="UspA" evidence="3">
    <location>
        <begin position="1"/>
        <end position="144"/>
    </location>
</feature>
<proteinExistence type="inferred from homology"/>
<dbReference type="Proteomes" id="UP001624684">
    <property type="component" value="Unassembled WGS sequence"/>
</dbReference>
<dbReference type="SUPFAM" id="SSF52402">
    <property type="entry name" value="Adenine nucleotide alpha hydrolases-like"/>
    <property type="match status" value="1"/>
</dbReference>
<dbReference type="InterPro" id="IPR006015">
    <property type="entry name" value="Universal_stress_UspA"/>
</dbReference>
<evidence type="ECO:0000259" key="3">
    <source>
        <dbReference type="Pfam" id="PF00582"/>
    </source>
</evidence>
<dbReference type="InterPro" id="IPR006016">
    <property type="entry name" value="UspA"/>
</dbReference>
<dbReference type="Gene3D" id="3.40.50.620">
    <property type="entry name" value="HUPs"/>
    <property type="match status" value="1"/>
</dbReference>
<dbReference type="PANTHER" id="PTHR46268">
    <property type="entry name" value="STRESS RESPONSE PROTEIN NHAX"/>
    <property type="match status" value="1"/>
</dbReference>
<keyword evidence="5" id="KW-1185">Reference proteome</keyword>
<comment type="similarity">
    <text evidence="1 2">Belongs to the universal stress protein A family.</text>
</comment>
<keyword evidence="2" id="KW-0963">Cytoplasm</keyword>
<dbReference type="InterPro" id="IPR014729">
    <property type="entry name" value="Rossmann-like_a/b/a_fold"/>
</dbReference>
<dbReference type="EMBL" id="JBJJXE010000015">
    <property type="protein sequence ID" value="MFL1732949.1"/>
    <property type="molecule type" value="Genomic_DNA"/>
</dbReference>
<gene>
    <name evidence="4" type="ORF">ACJHVH_08135</name>
</gene>
<protein>
    <recommendedName>
        <fullName evidence="2">Universal stress protein</fullName>
    </recommendedName>
</protein>
<evidence type="ECO:0000256" key="2">
    <source>
        <dbReference type="PIRNR" id="PIRNR006276"/>
    </source>
</evidence>